<dbReference type="RefSeq" id="WP_088391639.1">
    <property type="nucleotide sequence ID" value="NZ_MXPU01000003.1"/>
</dbReference>
<dbReference type="Pfam" id="PF08298">
    <property type="entry name" value="AAA_PrkA"/>
    <property type="match status" value="1"/>
</dbReference>
<dbReference type="NCBIfam" id="NF011999">
    <property type="entry name" value="PRK15455.1"/>
    <property type="match status" value="1"/>
</dbReference>
<dbReference type="InterPro" id="IPR013153">
    <property type="entry name" value="Prk_AAA"/>
</dbReference>
<accession>A0A2D0AB35</accession>
<gene>
    <name evidence="2" type="ORF">B5E41_05260</name>
</gene>
<keyword evidence="2" id="KW-0808">Transferase</keyword>
<dbReference type="InterPro" id="IPR057741">
    <property type="entry name" value="YeaG"/>
</dbReference>
<dbReference type="EMBL" id="MXPU01000003">
    <property type="protein sequence ID" value="OWO96064.1"/>
    <property type="molecule type" value="Genomic_DNA"/>
</dbReference>
<name>A0A2D0AB35_9HYPH</name>
<proteinExistence type="predicted"/>
<dbReference type="AlphaFoldDB" id="A0A2D0AB35"/>
<organism evidence="2 3">
    <name type="scientific">Rhizobium esperanzae</name>
    <dbReference type="NCBI Taxonomy" id="1967781"/>
    <lineage>
        <taxon>Bacteria</taxon>
        <taxon>Pseudomonadati</taxon>
        <taxon>Pseudomonadota</taxon>
        <taxon>Alphaproteobacteria</taxon>
        <taxon>Hyphomicrobiales</taxon>
        <taxon>Rhizobiaceae</taxon>
        <taxon>Rhizobium/Agrobacterium group</taxon>
        <taxon>Rhizobium</taxon>
    </lineage>
</organism>
<evidence type="ECO:0000313" key="3">
    <source>
        <dbReference type="Proteomes" id="UP000197269"/>
    </source>
</evidence>
<feature type="domain" description="PrkA AAA" evidence="1">
    <location>
        <begin position="22"/>
        <end position="383"/>
    </location>
</feature>
<dbReference type="SUPFAM" id="SSF52540">
    <property type="entry name" value="P-loop containing nucleoside triphosphate hydrolases"/>
    <property type="match status" value="1"/>
</dbReference>
<evidence type="ECO:0000313" key="2">
    <source>
        <dbReference type="EMBL" id="OWO96064.1"/>
    </source>
</evidence>
<keyword evidence="2" id="KW-0418">Kinase</keyword>
<dbReference type="PANTHER" id="PTHR30267:SF2">
    <property type="entry name" value="PROTEIN PRKA"/>
    <property type="match status" value="1"/>
</dbReference>
<dbReference type="Gene3D" id="3.40.50.300">
    <property type="entry name" value="P-loop containing nucleotide triphosphate hydrolases"/>
    <property type="match status" value="1"/>
</dbReference>
<dbReference type="InterPro" id="IPR010650">
    <property type="entry name" value="PrkA_C"/>
</dbReference>
<reference evidence="2 3" key="1">
    <citation type="submission" date="2017-03" db="EMBL/GenBank/DDBJ databases">
        <title>Genome of strain Rhizobium sp. CNPSo 668.</title>
        <authorList>
            <person name="Ribeiro R."/>
        </authorList>
    </citation>
    <scope>NUCLEOTIDE SEQUENCE [LARGE SCALE GENOMIC DNA]</scope>
    <source>
        <strain evidence="2 3">CNPSo 668</strain>
    </source>
</reference>
<evidence type="ECO:0000259" key="1">
    <source>
        <dbReference type="SMART" id="SM00763"/>
    </source>
</evidence>
<dbReference type="GO" id="GO:0004672">
    <property type="term" value="F:protein kinase activity"/>
    <property type="evidence" value="ECO:0007669"/>
    <property type="project" value="InterPro"/>
</dbReference>
<comment type="caution">
    <text evidence="2">The sequence shown here is derived from an EMBL/GenBank/DDBJ whole genome shotgun (WGS) entry which is preliminary data.</text>
</comment>
<dbReference type="Proteomes" id="UP000197269">
    <property type="component" value="Unassembled WGS sequence"/>
</dbReference>
<dbReference type="PIRSF" id="PIRSF000549">
    <property type="entry name" value="Ser_prot_kin"/>
    <property type="match status" value="1"/>
</dbReference>
<dbReference type="Pfam" id="PF06798">
    <property type="entry name" value="PrkA"/>
    <property type="match status" value="1"/>
</dbReference>
<dbReference type="PANTHER" id="PTHR30267">
    <property type="entry name" value="PROTEIN KINASE PRKA"/>
    <property type="match status" value="1"/>
</dbReference>
<protein>
    <submittedName>
        <fullName evidence="2">PrkA family serine protein kinase</fullName>
    </submittedName>
</protein>
<dbReference type="InterPro" id="IPR027417">
    <property type="entry name" value="P-loop_NTPase"/>
</dbReference>
<sequence length="647" mass="73838">MLSESVFDAFTRSYEARRESDMSVSEYLDLCKTEPIAYANATERLLAAIGEPQMVDTAKDARLGRIFMNRTIRVYPAFAGFHGMEETIERIVSFFRHAAQGLEERKQILYLLGPVGGGKSSLAERLKQLMEVHPIYVLKAGDEVSPVFESPLNLFDPETMGSLLQEQYGIPLRRLNGLMSPWCLKRLDDFGGDISRFRVVRIQPSRLRQIAIAKTEPGDENNQDISSLVGKVDIRKLETYSQNDPDAYSYSGGLNRANQGILEFVEMFKAPIKMLHPLLTATQEGNYIGSENIGAIPFSGIVLAHSNEAEWQTFKANKNNEAFIDRICVIKVPYCLRVTEEQKIYEKLIEGSELVDAPCAPATLEMLARFSVLSRLRKHENSTFFSKMRTYDGESLKESDPRARSVQEYRDAAGIDEGMDGISTRFAFKVLASTFNHDTTDIGADPVHLMYVLEQAIRREQFSDDVEKRYLEFIKADLAPRYAEFIGNEIQKAYLESYSDYGQNLFDRYVDYADAWIEDVDFKDPDTGQLLDRELLNQELTKIEKPAGIANPKDFRNEIVKFSLRSRAANGGKNPSWTSYEKIREVIEKRMFSQVEDLLPVISFGSKKDSETEKKHSEFVSRMAARGYTERQVRRLVEWYMRVKQAS</sequence>
<dbReference type="InterPro" id="IPR016230">
    <property type="entry name" value="PrkA/YeaG"/>
</dbReference>
<dbReference type="SMART" id="SM00763">
    <property type="entry name" value="AAA_PrkA"/>
    <property type="match status" value="1"/>
</dbReference>